<protein>
    <submittedName>
        <fullName evidence="1">Uncharacterized protein</fullName>
    </submittedName>
</protein>
<organism evidence="1 2">
    <name type="scientific">Owenia fusiformis</name>
    <name type="common">Polychaete worm</name>
    <dbReference type="NCBI Taxonomy" id="6347"/>
    <lineage>
        <taxon>Eukaryota</taxon>
        <taxon>Metazoa</taxon>
        <taxon>Spiralia</taxon>
        <taxon>Lophotrochozoa</taxon>
        <taxon>Annelida</taxon>
        <taxon>Polychaeta</taxon>
        <taxon>Sedentaria</taxon>
        <taxon>Canalipalpata</taxon>
        <taxon>Sabellida</taxon>
        <taxon>Oweniida</taxon>
        <taxon>Oweniidae</taxon>
        <taxon>Owenia</taxon>
    </lineage>
</organism>
<dbReference type="AlphaFoldDB" id="A0A8J1UN16"/>
<dbReference type="InterPro" id="IPR012338">
    <property type="entry name" value="Beta-lactam/transpept-like"/>
</dbReference>
<dbReference type="Gene3D" id="3.40.710.10">
    <property type="entry name" value="DD-peptidase/beta-lactamase superfamily"/>
    <property type="match status" value="1"/>
</dbReference>
<dbReference type="PANTHER" id="PTHR46825:SF15">
    <property type="entry name" value="BETA-LACTAMASE-RELATED DOMAIN-CONTAINING PROTEIN"/>
    <property type="match status" value="1"/>
</dbReference>
<comment type="caution">
    <text evidence="1">The sequence shown here is derived from an EMBL/GenBank/DDBJ whole genome shotgun (WGS) entry which is preliminary data.</text>
</comment>
<dbReference type="Pfam" id="PF00144">
    <property type="entry name" value="Beta-lactamase"/>
    <property type="match status" value="1"/>
</dbReference>
<sequence>MSKLLLMWLLVCAQCTKAYSTDQDILAKIDNMVNKTMACYGVPGMNLVLAQGDQILLSKGYGYANVARNTPVTTKTMFLLASTTKAFVATTLAHVVADTNNNVTWDSPARDAIGDWFYLNDAYRTQQVNLKDLLAHRVGLPGNNPVRIIGLSREELLKKLRFFETTKPFRDEWLYHNILYGVAGFMAEKITGKTWEEICREKIYVPLGMNSSTFFHLAQERYGEFATPYIMYNGTLREVSMDVAGSYYGSISSPGGVSSNAEDMSKWLLFHLSGGQNQAGEQVINKAHLEDTYKPLITIRGRDTILRPAFPVSGTFREKYGLGWNVGQYRGYRSLMHTGNMNGFHSMVSLLPDKQIGFYMSLNGPSTSRSGTIREVLQAYATDLMLGETPWLNETTACTFPAPWEPSNYDNGEVDDVSVVNYNSSRPLEEYTGLYGNYGYGNVSIVLNTTTQTLELIYGPKGRWLLHPTAMDDVFTGEGQEPFWYWTLRNSKFATKGGNEIATLTLPGFENSLPPVFEKNVQMSSAPSPPELGPWSTAVPPTCAPCTNKADLLLPTYTLLLLALYFLSCSFC</sequence>
<accession>A0A8J1UN16</accession>
<gene>
    <name evidence="1" type="ORF">OFUS_LOCUS18979</name>
</gene>
<dbReference type="PANTHER" id="PTHR46825">
    <property type="entry name" value="D-ALANYL-D-ALANINE-CARBOXYPEPTIDASE/ENDOPEPTIDASE AMPH"/>
    <property type="match status" value="1"/>
</dbReference>
<name>A0A8J1UN16_OWEFU</name>
<dbReference type="InterPro" id="IPR001466">
    <property type="entry name" value="Beta-lactam-related"/>
</dbReference>
<dbReference type="InterPro" id="IPR050491">
    <property type="entry name" value="AmpC-like"/>
</dbReference>
<keyword evidence="2" id="KW-1185">Reference proteome</keyword>
<dbReference type="Gene3D" id="2.40.128.600">
    <property type="match status" value="1"/>
</dbReference>
<dbReference type="SUPFAM" id="SSF56601">
    <property type="entry name" value="beta-lactamase/transpeptidase-like"/>
    <property type="match status" value="1"/>
</dbReference>
<reference evidence="1" key="1">
    <citation type="submission" date="2022-03" db="EMBL/GenBank/DDBJ databases">
        <authorList>
            <person name="Martin C."/>
        </authorList>
    </citation>
    <scope>NUCLEOTIDE SEQUENCE</scope>
</reference>
<dbReference type="OrthoDB" id="5946976at2759"/>
<evidence type="ECO:0000313" key="2">
    <source>
        <dbReference type="Proteomes" id="UP000749559"/>
    </source>
</evidence>
<proteinExistence type="predicted"/>
<evidence type="ECO:0000313" key="1">
    <source>
        <dbReference type="EMBL" id="CAH1794242.1"/>
    </source>
</evidence>
<dbReference type="EMBL" id="CAIIXF020000009">
    <property type="protein sequence ID" value="CAH1794242.1"/>
    <property type="molecule type" value="Genomic_DNA"/>
</dbReference>
<dbReference type="Proteomes" id="UP000749559">
    <property type="component" value="Unassembled WGS sequence"/>
</dbReference>